<proteinExistence type="predicted"/>
<evidence type="ECO:0000256" key="9">
    <source>
        <dbReference type="SAM" id="SignalP"/>
    </source>
</evidence>
<comment type="caution">
    <text evidence="11">The sequence shown here is derived from an EMBL/GenBank/DDBJ whole genome shotgun (WGS) entry which is preliminary data.</text>
</comment>
<dbReference type="InterPro" id="IPR011009">
    <property type="entry name" value="Kinase-like_dom_sf"/>
</dbReference>
<dbReference type="Pfam" id="PF00069">
    <property type="entry name" value="Pkinase"/>
    <property type="match status" value="1"/>
</dbReference>
<keyword evidence="3 8" id="KW-0812">Transmembrane</keyword>
<reference evidence="11" key="1">
    <citation type="journal article" date="2023" name="Plant Biotechnol. J.">
        <title>Chromosome-level wild Hevea brasiliensis genome provides new tools for genomic-assisted breeding and valuable loci to elevate rubber yield.</title>
        <authorList>
            <person name="Cheng H."/>
            <person name="Song X."/>
            <person name="Hu Y."/>
            <person name="Wu T."/>
            <person name="Yang Q."/>
            <person name="An Z."/>
            <person name="Feng S."/>
            <person name="Deng Z."/>
            <person name="Wu W."/>
            <person name="Zeng X."/>
            <person name="Tu M."/>
            <person name="Wang X."/>
            <person name="Huang H."/>
        </authorList>
    </citation>
    <scope>NUCLEOTIDE SEQUENCE</scope>
    <source>
        <strain evidence="11">MT/VB/25A 57/8</strain>
    </source>
</reference>
<accession>A0ABQ9MIY3</accession>
<organism evidence="11 12">
    <name type="scientific">Hevea brasiliensis</name>
    <name type="common">Para rubber tree</name>
    <name type="synonym">Siphonia brasiliensis</name>
    <dbReference type="NCBI Taxonomy" id="3981"/>
    <lineage>
        <taxon>Eukaryota</taxon>
        <taxon>Viridiplantae</taxon>
        <taxon>Streptophyta</taxon>
        <taxon>Embryophyta</taxon>
        <taxon>Tracheophyta</taxon>
        <taxon>Spermatophyta</taxon>
        <taxon>Magnoliopsida</taxon>
        <taxon>eudicotyledons</taxon>
        <taxon>Gunneridae</taxon>
        <taxon>Pentapetalae</taxon>
        <taxon>rosids</taxon>
        <taxon>fabids</taxon>
        <taxon>Malpighiales</taxon>
        <taxon>Euphorbiaceae</taxon>
        <taxon>Crotonoideae</taxon>
        <taxon>Micrandreae</taxon>
        <taxon>Hevea</taxon>
    </lineage>
</organism>
<evidence type="ECO:0000256" key="1">
    <source>
        <dbReference type="ARBA" id="ARBA00004370"/>
    </source>
</evidence>
<evidence type="ECO:0000256" key="5">
    <source>
        <dbReference type="ARBA" id="ARBA00022989"/>
    </source>
</evidence>
<evidence type="ECO:0000259" key="10">
    <source>
        <dbReference type="PROSITE" id="PS50011"/>
    </source>
</evidence>
<dbReference type="InterPro" id="IPR013210">
    <property type="entry name" value="LRR_N_plant-typ"/>
</dbReference>
<evidence type="ECO:0000256" key="3">
    <source>
        <dbReference type="ARBA" id="ARBA00022692"/>
    </source>
</evidence>
<dbReference type="Pfam" id="PF08263">
    <property type="entry name" value="LRRNT_2"/>
    <property type="match status" value="1"/>
</dbReference>
<dbReference type="Pfam" id="PF00560">
    <property type="entry name" value="LRR_1"/>
    <property type="match status" value="3"/>
</dbReference>
<feature type="domain" description="Protein kinase" evidence="10">
    <location>
        <begin position="362"/>
        <end position="634"/>
    </location>
</feature>
<feature type="compositionally biased region" description="Polar residues" evidence="7">
    <location>
        <begin position="696"/>
        <end position="706"/>
    </location>
</feature>
<keyword evidence="9" id="KW-0732">Signal</keyword>
<evidence type="ECO:0000313" key="12">
    <source>
        <dbReference type="Proteomes" id="UP001174677"/>
    </source>
</evidence>
<evidence type="ECO:0000256" key="2">
    <source>
        <dbReference type="ARBA" id="ARBA00022614"/>
    </source>
</evidence>
<dbReference type="InterPro" id="IPR032675">
    <property type="entry name" value="LRR_dom_sf"/>
</dbReference>
<dbReference type="InterPro" id="IPR001611">
    <property type="entry name" value="Leu-rich_rpt"/>
</dbReference>
<dbReference type="Proteomes" id="UP001174677">
    <property type="component" value="Chromosome 6"/>
</dbReference>
<keyword evidence="5 8" id="KW-1133">Transmembrane helix</keyword>
<dbReference type="Gene3D" id="1.10.510.10">
    <property type="entry name" value="Transferase(Phosphotransferase) domain 1"/>
    <property type="match status" value="1"/>
</dbReference>
<dbReference type="PROSITE" id="PS50011">
    <property type="entry name" value="PROTEIN_KINASE_DOM"/>
    <property type="match status" value="1"/>
</dbReference>
<comment type="subcellular location">
    <subcellularLocation>
        <location evidence="1">Membrane</location>
    </subcellularLocation>
</comment>
<feature type="signal peptide" evidence="9">
    <location>
        <begin position="1"/>
        <end position="27"/>
    </location>
</feature>
<feature type="compositionally biased region" description="Low complexity" evidence="7">
    <location>
        <begin position="679"/>
        <end position="695"/>
    </location>
</feature>
<dbReference type="PANTHER" id="PTHR48007:SF38">
    <property type="entry name" value="LEUCINE-RICH REPEAT PROTEIN KINASE FAMILY PROTEIN"/>
    <property type="match status" value="1"/>
</dbReference>
<feature type="transmembrane region" description="Helical" evidence="8">
    <location>
        <begin position="265"/>
        <end position="284"/>
    </location>
</feature>
<dbReference type="Gene3D" id="3.30.200.20">
    <property type="entry name" value="Phosphorylase Kinase, domain 1"/>
    <property type="match status" value="1"/>
</dbReference>
<feature type="compositionally biased region" description="Polar residues" evidence="7">
    <location>
        <begin position="662"/>
        <end position="678"/>
    </location>
</feature>
<keyword evidence="2" id="KW-0433">Leucine-rich repeat</keyword>
<protein>
    <recommendedName>
        <fullName evidence="10">Protein kinase domain-containing protein</fullName>
    </recommendedName>
</protein>
<feature type="region of interest" description="Disordered" evidence="7">
    <location>
        <begin position="659"/>
        <end position="706"/>
    </location>
</feature>
<keyword evidence="6 8" id="KW-0472">Membrane</keyword>
<name>A0ABQ9MIY3_HEVBR</name>
<dbReference type="InterPro" id="IPR000719">
    <property type="entry name" value="Prot_kinase_dom"/>
</dbReference>
<feature type="chain" id="PRO_5046026759" description="Protein kinase domain-containing protein" evidence="9">
    <location>
        <begin position="28"/>
        <end position="706"/>
    </location>
</feature>
<dbReference type="Gene3D" id="3.80.10.10">
    <property type="entry name" value="Ribonuclease Inhibitor"/>
    <property type="match status" value="2"/>
</dbReference>
<evidence type="ECO:0000256" key="4">
    <source>
        <dbReference type="ARBA" id="ARBA00022737"/>
    </source>
</evidence>
<dbReference type="InterPro" id="IPR046959">
    <property type="entry name" value="PRK1-6/SRF4-like"/>
</dbReference>
<keyword evidence="4" id="KW-0677">Repeat</keyword>
<evidence type="ECO:0000313" key="11">
    <source>
        <dbReference type="EMBL" id="KAJ9179427.1"/>
    </source>
</evidence>
<evidence type="ECO:0000256" key="6">
    <source>
        <dbReference type="ARBA" id="ARBA00023136"/>
    </source>
</evidence>
<gene>
    <name evidence="11" type="ORF">P3X46_011216</name>
</gene>
<sequence>MALDWLLRPVFLVFILIFILQFTSTSSKSDSETLIKLKNSFTNASALSSWVPGSAPCGGDAQWKGLLCSNGNVMGLRLENMGLSGKIDVDALVDISGLRSVSFEHNSFSGSIPEFNRLGYLKNIYLTGNQFSGEIPAEFFSKMQSLKKVWLANNKFSGKIPPSVIHLSNLIELHLEDNQFSGAIPPVMQSKLTSFNVSNNKLSGEIPDGLAKFSKSSFEGNADLCGEKIGKECNAATEAVAPGVFAKTIPMNISKNDASNFMKRGAGIITLAVMLLCVAAVIIFKMRRKEDDLEAGVQNNTDDEAVEAVEVQISMPVRQKEMELTKKPGSTRKGPSSAKGGVGELVVMNNEKGVFGLTDLMKAAAEVLGNGGLGSSYKALLANGVAVVVKRLREMNALGRDGFDAEMRMLGRLKHANILPPLAFHFRKDEKLLIYEYIPKGSLLYLLHGDKGASHSELNWPTRLKIVQGIARGLGYLHTELASCALPHGNLKSSNVLLSPDNEPLLSDFGYNTLANPSVVGQALIAYKAPEATQFGVSPKCDVYCLGLIILEILTGKYPSQYLNNGKGGIDLVQWAETKISEGKEYDMLDPEIASSSNSVGEMRQLIHIGALCAASNPVQRLDLREAIQRIEMIKLESVAVDSRTVQFLPSLGDGHADAPQFNASSSPQDGYVQNSTKGYGSYSSSDSELFSFDSPNSNLGNDKVK</sequence>
<dbReference type="SUPFAM" id="SSF52058">
    <property type="entry name" value="L domain-like"/>
    <property type="match status" value="1"/>
</dbReference>
<evidence type="ECO:0000256" key="8">
    <source>
        <dbReference type="SAM" id="Phobius"/>
    </source>
</evidence>
<dbReference type="SUPFAM" id="SSF56112">
    <property type="entry name" value="Protein kinase-like (PK-like)"/>
    <property type="match status" value="1"/>
</dbReference>
<dbReference type="PANTHER" id="PTHR48007">
    <property type="entry name" value="LEUCINE-RICH REPEAT RECEPTOR-LIKE PROTEIN KINASE PXC1"/>
    <property type="match status" value="1"/>
</dbReference>
<dbReference type="EMBL" id="JARPOI010000006">
    <property type="protein sequence ID" value="KAJ9179427.1"/>
    <property type="molecule type" value="Genomic_DNA"/>
</dbReference>
<evidence type="ECO:0000256" key="7">
    <source>
        <dbReference type="SAM" id="MobiDB-lite"/>
    </source>
</evidence>
<keyword evidence="12" id="KW-1185">Reference proteome</keyword>